<dbReference type="KEGG" id="dka:DKAM_0874"/>
<reference evidence="1 2" key="1">
    <citation type="journal article" date="2009" name="J. Bacteriol.">
        <title>Complete genome sequence of the anaerobic, protein-degrading hyperthermophilic crenarchaeon Desulfurococcus kamchatkensis.</title>
        <authorList>
            <person name="Ravin N.V."/>
            <person name="Mardanov A.V."/>
            <person name="Beletsky A.V."/>
            <person name="Kublanov I.V."/>
            <person name="Kolganova T.V."/>
            <person name="Lebedinsky A.V."/>
            <person name="Chernyh N.A."/>
            <person name="Bonch-Osmolovskaya E.A."/>
            <person name="Skryabin K.G."/>
        </authorList>
    </citation>
    <scope>NUCLEOTIDE SEQUENCE [LARGE SCALE GENOMIC DNA]</scope>
    <source>
        <strain evidence="2">DSM 18924 / JCM 16383 / VKM B-2413 / 1221n</strain>
    </source>
</reference>
<evidence type="ECO:0000313" key="1">
    <source>
        <dbReference type="EMBL" id="ACL11200.1"/>
    </source>
</evidence>
<sequence>MERGASGFIGFDIESSAPGFTALGIHITGLRSLGATPAHSSPS</sequence>
<protein>
    <submittedName>
        <fullName evidence="1">Uncharacterized protein</fullName>
    </submittedName>
</protein>
<name>B8D519_DESA1</name>
<dbReference type="EMBL" id="CP001140">
    <property type="protein sequence ID" value="ACL11200.1"/>
    <property type="molecule type" value="Genomic_DNA"/>
</dbReference>
<dbReference type="HOGENOM" id="CLU_3227654_0_0_2"/>
<dbReference type="STRING" id="490899.DKAM_0874"/>
<proteinExistence type="predicted"/>
<organism evidence="1 2">
    <name type="scientific">Desulfurococcus amylolyticus (strain DSM 18924 / JCM 16383 / VKM B-2413 / 1221n)</name>
    <name type="common">Desulfurococcus kamchatkensis</name>
    <dbReference type="NCBI Taxonomy" id="490899"/>
    <lineage>
        <taxon>Archaea</taxon>
        <taxon>Thermoproteota</taxon>
        <taxon>Thermoprotei</taxon>
        <taxon>Desulfurococcales</taxon>
        <taxon>Desulfurococcaceae</taxon>
        <taxon>Desulfurococcus</taxon>
    </lineage>
</organism>
<accession>B8D519</accession>
<dbReference type="Proteomes" id="UP000006903">
    <property type="component" value="Chromosome"/>
</dbReference>
<evidence type="ECO:0000313" key="2">
    <source>
        <dbReference type="Proteomes" id="UP000006903"/>
    </source>
</evidence>
<dbReference type="AlphaFoldDB" id="B8D519"/>
<gene>
    <name evidence="1" type="ordered locus">DKAM_0874</name>
</gene>